<evidence type="ECO:0000313" key="2">
    <source>
        <dbReference type="EMBL" id="KAG2171844.1"/>
    </source>
</evidence>
<protein>
    <submittedName>
        <fullName evidence="2">Uncharacterized protein</fullName>
    </submittedName>
</protein>
<proteinExistence type="predicted"/>
<gene>
    <name evidence="2" type="ORF">INT43_008224</name>
</gene>
<feature type="region of interest" description="Disordered" evidence="1">
    <location>
        <begin position="28"/>
        <end position="55"/>
    </location>
</feature>
<evidence type="ECO:0000256" key="1">
    <source>
        <dbReference type="SAM" id="MobiDB-lite"/>
    </source>
</evidence>
<comment type="caution">
    <text evidence="2">The sequence shown here is derived from an EMBL/GenBank/DDBJ whole genome shotgun (WGS) entry which is preliminary data.</text>
</comment>
<feature type="compositionally biased region" description="Polar residues" evidence="1">
    <location>
        <begin position="28"/>
        <end position="39"/>
    </location>
</feature>
<accession>A0A8H7PDU2</accession>
<reference evidence="2" key="1">
    <citation type="submission" date="2020-12" db="EMBL/GenBank/DDBJ databases">
        <title>Metabolic potential, ecology and presence of endohyphal bacteria is reflected in genomic diversity of Mucoromycotina.</title>
        <authorList>
            <person name="Muszewska A."/>
            <person name="Okrasinska A."/>
            <person name="Steczkiewicz K."/>
            <person name="Drgas O."/>
            <person name="Orlowska M."/>
            <person name="Perlinska-Lenart U."/>
            <person name="Aleksandrzak-Piekarczyk T."/>
            <person name="Szatraj K."/>
            <person name="Zielenkiewicz U."/>
            <person name="Pilsyk S."/>
            <person name="Malc E."/>
            <person name="Mieczkowski P."/>
            <person name="Kruszewska J.S."/>
            <person name="Biernat P."/>
            <person name="Pawlowska J."/>
        </authorList>
    </citation>
    <scope>NUCLEOTIDE SEQUENCE</scope>
    <source>
        <strain evidence="2">WA0000067209</strain>
    </source>
</reference>
<sequence length="154" mass="18149">MSITVLPSNQNNSRKLTNAFAKLNIRRSSQVEQNSKSISPTTPPPARTAVVTSDPCSIRPERRVSFTEEPPKVHYFDRQDHEEDWFIYDAKLDDERNCPWKYYCREEKKGFKGTLKSMFSGQNKKCINENDEEDWEEYQPTNLWRQDTAAIFMF</sequence>
<keyword evidence="3" id="KW-1185">Reference proteome</keyword>
<dbReference type="OrthoDB" id="2373721at2759"/>
<name>A0A8H7PDU2_MORIS</name>
<evidence type="ECO:0000313" key="3">
    <source>
        <dbReference type="Proteomes" id="UP000654370"/>
    </source>
</evidence>
<organism evidence="2 3">
    <name type="scientific">Mortierella isabellina</name>
    <name type="common">Filamentous fungus</name>
    <name type="synonym">Umbelopsis isabellina</name>
    <dbReference type="NCBI Taxonomy" id="91625"/>
    <lineage>
        <taxon>Eukaryota</taxon>
        <taxon>Fungi</taxon>
        <taxon>Fungi incertae sedis</taxon>
        <taxon>Mucoromycota</taxon>
        <taxon>Mucoromycotina</taxon>
        <taxon>Umbelopsidomycetes</taxon>
        <taxon>Umbelopsidales</taxon>
        <taxon>Umbelopsidaceae</taxon>
        <taxon>Umbelopsis</taxon>
    </lineage>
</organism>
<dbReference type="EMBL" id="JAEPQZ010000019">
    <property type="protein sequence ID" value="KAG2171844.1"/>
    <property type="molecule type" value="Genomic_DNA"/>
</dbReference>
<dbReference type="Proteomes" id="UP000654370">
    <property type="component" value="Unassembled WGS sequence"/>
</dbReference>
<dbReference type="AlphaFoldDB" id="A0A8H7PDU2"/>